<organism evidence="1 2">
    <name type="scientific">Euphydryas editha</name>
    <name type="common">Edith's checkerspot</name>
    <dbReference type="NCBI Taxonomy" id="104508"/>
    <lineage>
        <taxon>Eukaryota</taxon>
        <taxon>Metazoa</taxon>
        <taxon>Ecdysozoa</taxon>
        <taxon>Arthropoda</taxon>
        <taxon>Hexapoda</taxon>
        <taxon>Insecta</taxon>
        <taxon>Pterygota</taxon>
        <taxon>Neoptera</taxon>
        <taxon>Endopterygota</taxon>
        <taxon>Lepidoptera</taxon>
        <taxon>Glossata</taxon>
        <taxon>Ditrysia</taxon>
        <taxon>Papilionoidea</taxon>
        <taxon>Nymphalidae</taxon>
        <taxon>Nymphalinae</taxon>
        <taxon>Euphydryas</taxon>
    </lineage>
</organism>
<comment type="caution">
    <text evidence="1">The sequence shown here is derived from an EMBL/GenBank/DDBJ whole genome shotgun (WGS) entry which is preliminary data.</text>
</comment>
<evidence type="ECO:0000313" key="1">
    <source>
        <dbReference type="EMBL" id="CAH2085556.1"/>
    </source>
</evidence>
<gene>
    <name evidence="1" type="ORF">EEDITHA_LOCUS2014</name>
</gene>
<reference evidence="1" key="1">
    <citation type="submission" date="2022-03" db="EMBL/GenBank/DDBJ databases">
        <authorList>
            <person name="Tunstrom K."/>
        </authorList>
    </citation>
    <scope>NUCLEOTIDE SEQUENCE</scope>
</reference>
<name>A0AAU9TFD0_EUPED</name>
<dbReference type="AlphaFoldDB" id="A0AAU9TFD0"/>
<proteinExistence type="predicted"/>
<sequence>MIERNHHSKVFSRHSSVGQSWMSKLKIEDVGTASTRAEIFGKVAKFYGQLYISVDQSLRSSAEDRRAELNRHYTEDVPDISLQEILIALGELQSNKAPEQQQELAVHYCSEASPPGFSSTALKYACMTFSFILGVHLMRRTPPAAGAEC</sequence>
<dbReference type="EMBL" id="CAKOGL010000004">
    <property type="protein sequence ID" value="CAH2085556.1"/>
    <property type="molecule type" value="Genomic_DNA"/>
</dbReference>
<accession>A0AAU9TFD0</accession>
<keyword evidence="2" id="KW-1185">Reference proteome</keyword>
<protein>
    <submittedName>
        <fullName evidence="1">Uncharacterized protein</fullName>
    </submittedName>
</protein>
<dbReference type="Proteomes" id="UP001153954">
    <property type="component" value="Unassembled WGS sequence"/>
</dbReference>
<evidence type="ECO:0000313" key="2">
    <source>
        <dbReference type="Proteomes" id="UP001153954"/>
    </source>
</evidence>